<dbReference type="InterPro" id="IPR052054">
    <property type="entry name" value="Oxidative_DNA_repair_enzyme"/>
</dbReference>
<dbReference type="EMBL" id="JH795856">
    <property type="protein sequence ID" value="EJU05374.1"/>
    <property type="molecule type" value="Genomic_DNA"/>
</dbReference>
<comment type="catalytic activity">
    <reaction evidence="9">
        <text>2'-deoxyribonucleotide-(2'-deoxyribose 5'-phosphate)-2'-deoxyribonucleotide-DNA = a 3'-end 2'-deoxyribonucleotide-(2,3-dehydro-2,3-deoxyribose 5'-phosphate)-DNA + a 5'-end 5'-phospho-2'-deoxyribonucleoside-DNA + H(+)</text>
        <dbReference type="Rhea" id="RHEA:66592"/>
        <dbReference type="Rhea" id="RHEA-COMP:13180"/>
        <dbReference type="Rhea" id="RHEA-COMP:16897"/>
        <dbReference type="Rhea" id="RHEA-COMP:17067"/>
        <dbReference type="ChEBI" id="CHEBI:15378"/>
        <dbReference type="ChEBI" id="CHEBI:136412"/>
        <dbReference type="ChEBI" id="CHEBI:157695"/>
        <dbReference type="ChEBI" id="CHEBI:167181"/>
        <dbReference type="EC" id="4.2.99.18"/>
    </reaction>
</comment>
<evidence type="ECO:0000313" key="12">
    <source>
        <dbReference type="Proteomes" id="UP000030653"/>
    </source>
</evidence>
<dbReference type="STRING" id="1858805.M5G9B6"/>
<evidence type="ECO:0000256" key="1">
    <source>
        <dbReference type="ARBA" id="ARBA00010679"/>
    </source>
</evidence>
<accession>M5G9B6</accession>
<dbReference type="Gene3D" id="1.10.1670.10">
    <property type="entry name" value="Helix-hairpin-Helix base-excision DNA repair enzymes (C-terminal)"/>
    <property type="match status" value="1"/>
</dbReference>
<evidence type="ECO:0000256" key="2">
    <source>
        <dbReference type="ARBA" id="ARBA00012720"/>
    </source>
</evidence>
<dbReference type="CDD" id="cd00056">
    <property type="entry name" value="ENDO3c"/>
    <property type="match status" value="1"/>
</dbReference>
<reference evidence="11 12" key="1">
    <citation type="journal article" date="2012" name="Science">
        <title>The Paleozoic origin of enzymatic lignin decomposition reconstructed from 31 fungal genomes.</title>
        <authorList>
            <person name="Floudas D."/>
            <person name="Binder M."/>
            <person name="Riley R."/>
            <person name="Barry K."/>
            <person name="Blanchette R.A."/>
            <person name="Henrissat B."/>
            <person name="Martinez A.T."/>
            <person name="Otillar R."/>
            <person name="Spatafora J.W."/>
            <person name="Yadav J.S."/>
            <person name="Aerts A."/>
            <person name="Benoit I."/>
            <person name="Boyd A."/>
            <person name="Carlson A."/>
            <person name="Copeland A."/>
            <person name="Coutinho P.M."/>
            <person name="de Vries R.P."/>
            <person name="Ferreira P."/>
            <person name="Findley K."/>
            <person name="Foster B."/>
            <person name="Gaskell J."/>
            <person name="Glotzer D."/>
            <person name="Gorecki P."/>
            <person name="Heitman J."/>
            <person name="Hesse C."/>
            <person name="Hori C."/>
            <person name="Igarashi K."/>
            <person name="Jurgens J.A."/>
            <person name="Kallen N."/>
            <person name="Kersten P."/>
            <person name="Kohler A."/>
            <person name="Kuees U."/>
            <person name="Kumar T.K.A."/>
            <person name="Kuo A."/>
            <person name="LaButti K."/>
            <person name="Larrondo L.F."/>
            <person name="Lindquist E."/>
            <person name="Ling A."/>
            <person name="Lombard V."/>
            <person name="Lucas S."/>
            <person name="Lundell T."/>
            <person name="Martin R."/>
            <person name="McLaughlin D.J."/>
            <person name="Morgenstern I."/>
            <person name="Morin E."/>
            <person name="Murat C."/>
            <person name="Nagy L.G."/>
            <person name="Nolan M."/>
            <person name="Ohm R.A."/>
            <person name="Patyshakuliyeva A."/>
            <person name="Rokas A."/>
            <person name="Ruiz-Duenas F.J."/>
            <person name="Sabat G."/>
            <person name="Salamov A."/>
            <person name="Samejima M."/>
            <person name="Schmutz J."/>
            <person name="Slot J.C."/>
            <person name="St John F."/>
            <person name="Stenlid J."/>
            <person name="Sun H."/>
            <person name="Sun S."/>
            <person name="Syed K."/>
            <person name="Tsang A."/>
            <person name="Wiebenga A."/>
            <person name="Young D."/>
            <person name="Pisabarro A."/>
            <person name="Eastwood D.C."/>
            <person name="Martin F."/>
            <person name="Cullen D."/>
            <person name="Grigoriev I.V."/>
            <person name="Hibbett D.S."/>
        </authorList>
    </citation>
    <scope>NUCLEOTIDE SEQUENCE [LARGE SCALE GENOMIC DNA]</scope>
    <source>
        <strain evidence="11 12">DJM-731 SS1</strain>
    </source>
</reference>
<dbReference type="OrthoDB" id="238681at2759"/>
<dbReference type="SUPFAM" id="SSF55945">
    <property type="entry name" value="TATA-box binding protein-like"/>
    <property type="match status" value="1"/>
</dbReference>
<keyword evidence="8" id="KW-0326">Glycosidase</keyword>
<dbReference type="AlphaFoldDB" id="M5G9B6"/>
<dbReference type="GO" id="GO:0034039">
    <property type="term" value="F:8-oxo-7,8-dihydroguanine DNA N-glycosylase activity"/>
    <property type="evidence" value="ECO:0007669"/>
    <property type="project" value="TreeGrafter"/>
</dbReference>
<dbReference type="OMA" id="GYAQEYL"/>
<dbReference type="InterPro" id="IPR012904">
    <property type="entry name" value="OGG_N"/>
</dbReference>
<keyword evidence="6" id="KW-0456">Lyase</keyword>
<dbReference type="SMART" id="SM00478">
    <property type="entry name" value="ENDO3c"/>
    <property type="match status" value="1"/>
</dbReference>
<keyword evidence="7" id="KW-0511">Multifunctional enzyme</keyword>
<dbReference type="GO" id="GO:0006289">
    <property type="term" value="P:nucleotide-excision repair"/>
    <property type="evidence" value="ECO:0007669"/>
    <property type="project" value="InterPro"/>
</dbReference>
<keyword evidence="5" id="KW-0234">DNA repair</keyword>
<evidence type="ECO:0000256" key="8">
    <source>
        <dbReference type="ARBA" id="ARBA00023295"/>
    </source>
</evidence>
<dbReference type="GO" id="GO:0006285">
    <property type="term" value="P:base-excision repair, AP site formation"/>
    <property type="evidence" value="ECO:0007669"/>
    <property type="project" value="TreeGrafter"/>
</dbReference>
<comment type="similarity">
    <text evidence="1">Belongs to the type-1 OGG1 family.</text>
</comment>
<dbReference type="GO" id="GO:0005634">
    <property type="term" value="C:nucleus"/>
    <property type="evidence" value="ECO:0007669"/>
    <property type="project" value="TreeGrafter"/>
</dbReference>
<sequence length="311" mass="34845">MSPPNGFTSLQIPISLLNLHTVLTSGQSFLWHIYPLSPPHPQSHEYRLCITDRLICLRQDNTHIYYRTVFPTSSSSPTETTESWLNSYFQLSVNLPSLYTSFSLDPHFARLALRPQLQGIRILRQDPWECLLSFLCSQNNHIARITNMVHSLPEHFSLILVHEPHPSQDRTVQYRPFPAPEVLAKEGVESQLRALGFGYRAKYVSHTASALCSASPPGRAKLLELRTLPLPQAREFLLSLPGVGPKVADCTLLMSLDQPGVVPVDTHVLRVAKRYYGLKLGKGMGGGKGYERVAQGLRDVWGEWAGWAQGV</sequence>
<evidence type="ECO:0000256" key="6">
    <source>
        <dbReference type="ARBA" id="ARBA00023239"/>
    </source>
</evidence>
<dbReference type="RefSeq" id="XP_040632268.1">
    <property type="nucleotide sequence ID" value="XM_040774661.1"/>
</dbReference>
<keyword evidence="3" id="KW-0227">DNA damage</keyword>
<evidence type="ECO:0000256" key="5">
    <source>
        <dbReference type="ARBA" id="ARBA00023204"/>
    </source>
</evidence>
<gene>
    <name evidence="11" type="ORF">DACRYDRAFT_45710</name>
</gene>
<dbReference type="Gene3D" id="3.30.310.40">
    <property type="match status" value="1"/>
</dbReference>
<evidence type="ECO:0000313" key="11">
    <source>
        <dbReference type="EMBL" id="EJU05374.1"/>
    </source>
</evidence>
<dbReference type="Gene3D" id="1.10.340.30">
    <property type="entry name" value="Hypothetical protein, domain 2"/>
    <property type="match status" value="1"/>
</dbReference>
<dbReference type="PANTHER" id="PTHR10242">
    <property type="entry name" value="8-OXOGUANINE DNA GLYCOSYLASE"/>
    <property type="match status" value="1"/>
</dbReference>
<dbReference type="Pfam" id="PF07934">
    <property type="entry name" value="OGG_N"/>
    <property type="match status" value="1"/>
</dbReference>
<name>M5G9B6_DACPD</name>
<evidence type="ECO:0000256" key="9">
    <source>
        <dbReference type="ARBA" id="ARBA00044632"/>
    </source>
</evidence>
<protein>
    <recommendedName>
        <fullName evidence="2">DNA-(apurinic or apyrimidinic site) lyase</fullName>
        <ecNumber evidence="2">4.2.99.18</ecNumber>
    </recommendedName>
</protein>
<dbReference type="InterPro" id="IPR023170">
    <property type="entry name" value="HhH_base_excis_C"/>
</dbReference>
<dbReference type="PANTHER" id="PTHR10242:SF2">
    <property type="entry name" value="N-GLYCOSYLASE_DNA LYASE"/>
    <property type="match status" value="1"/>
</dbReference>
<keyword evidence="4" id="KW-0378">Hydrolase</keyword>
<dbReference type="GO" id="GO:0140078">
    <property type="term" value="F:class I DNA-(apurinic or apyrimidinic site) endonuclease activity"/>
    <property type="evidence" value="ECO:0007669"/>
    <property type="project" value="UniProtKB-EC"/>
</dbReference>
<dbReference type="HOGENOM" id="CLU_027543_3_2_1"/>
<organism evidence="11 12">
    <name type="scientific">Dacryopinax primogenitus (strain DJM 731)</name>
    <name type="common">Brown rot fungus</name>
    <dbReference type="NCBI Taxonomy" id="1858805"/>
    <lineage>
        <taxon>Eukaryota</taxon>
        <taxon>Fungi</taxon>
        <taxon>Dikarya</taxon>
        <taxon>Basidiomycota</taxon>
        <taxon>Agaricomycotina</taxon>
        <taxon>Dacrymycetes</taxon>
        <taxon>Dacrymycetales</taxon>
        <taxon>Dacrymycetaceae</taxon>
        <taxon>Dacryopinax</taxon>
    </lineage>
</organism>
<dbReference type="InterPro" id="IPR003265">
    <property type="entry name" value="HhH-GPD_domain"/>
</dbReference>
<keyword evidence="12" id="KW-1185">Reference proteome</keyword>
<evidence type="ECO:0000256" key="3">
    <source>
        <dbReference type="ARBA" id="ARBA00022763"/>
    </source>
</evidence>
<dbReference type="SUPFAM" id="SSF48150">
    <property type="entry name" value="DNA-glycosylase"/>
    <property type="match status" value="1"/>
</dbReference>
<feature type="domain" description="HhH-GPD" evidence="10">
    <location>
        <begin position="136"/>
        <end position="310"/>
    </location>
</feature>
<dbReference type="GO" id="GO:0003684">
    <property type="term" value="F:damaged DNA binding"/>
    <property type="evidence" value="ECO:0007669"/>
    <property type="project" value="InterPro"/>
</dbReference>
<evidence type="ECO:0000256" key="4">
    <source>
        <dbReference type="ARBA" id="ARBA00022801"/>
    </source>
</evidence>
<dbReference type="InterPro" id="IPR011257">
    <property type="entry name" value="DNA_glycosylase"/>
</dbReference>
<evidence type="ECO:0000259" key="10">
    <source>
        <dbReference type="SMART" id="SM00478"/>
    </source>
</evidence>
<dbReference type="EC" id="4.2.99.18" evidence="2"/>
<dbReference type="Pfam" id="PF00730">
    <property type="entry name" value="HhH-GPD"/>
    <property type="match status" value="1"/>
</dbReference>
<dbReference type="GeneID" id="63689723"/>
<proteinExistence type="inferred from homology"/>
<feature type="non-terminal residue" evidence="11">
    <location>
        <position position="311"/>
    </location>
</feature>
<dbReference type="Proteomes" id="UP000030653">
    <property type="component" value="Unassembled WGS sequence"/>
</dbReference>
<evidence type="ECO:0000256" key="7">
    <source>
        <dbReference type="ARBA" id="ARBA00023268"/>
    </source>
</evidence>